<sequence>MREDIDLNKYRKLQTIKHALQYYITRPDADPKDIEQEKALLEKVKGEIRAVKSKWYGAGARG</sequence>
<dbReference type="Proteomes" id="UP000622405">
    <property type="component" value="Unassembled WGS sequence"/>
</dbReference>
<dbReference type="EMBL" id="WJBE01000031">
    <property type="protein sequence ID" value="MBC3901548.1"/>
    <property type="molecule type" value="Genomic_DNA"/>
</dbReference>
<name>A0ABR6Z201_9FIRM</name>
<evidence type="ECO:0000313" key="1">
    <source>
        <dbReference type="EMBL" id="MBC3901548.1"/>
    </source>
</evidence>
<gene>
    <name evidence="1" type="ORF">GH811_18270</name>
</gene>
<keyword evidence="2" id="KW-1185">Reference proteome</keyword>
<protein>
    <submittedName>
        <fullName evidence="1">Uncharacterized protein</fullName>
    </submittedName>
</protein>
<accession>A0ABR6Z201</accession>
<reference evidence="1 2" key="1">
    <citation type="journal article" date="2020" name="mSystems">
        <title>Defining Genomic and Predicted Metabolic Features of the Acetobacterium Genus.</title>
        <authorList>
            <person name="Ross D.E."/>
            <person name="Marshall C.W."/>
            <person name="Gulliver D."/>
            <person name="May H.D."/>
            <person name="Norman R.S."/>
        </authorList>
    </citation>
    <scope>NUCLEOTIDE SEQUENCE [LARGE SCALE GENOMIC DNA]</scope>
    <source>
        <strain evidence="1 2">DSM 4132</strain>
    </source>
</reference>
<organism evidence="1 2">
    <name type="scientific">Acetobacterium malicum</name>
    <dbReference type="NCBI Taxonomy" id="52692"/>
    <lineage>
        <taxon>Bacteria</taxon>
        <taxon>Bacillati</taxon>
        <taxon>Bacillota</taxon>
        <taxon>Clostridia</taxon>
        <taxon>Eubacteriales</taxon>
        <taxon>Eubacteriaceae</taxon>
        <taxon>Acetobacterium</taxon>
    </lineage>
</organism>
<evidence type="ECO:0000313" key="2">
    <source>
        <dbReference type="Proteomes" id="UP000622405"/>
    </source>
</evidence>
<comment type="caution">
    <text evidence="1">The sequence shown here is derived from an EMBL/GenBank/DDBJ whole genome shotgun (WGS) entry which is preliminary data.</text>
</comment>
<proteinExistence type="predicted"/>